<dbReference type="EMBL" id="BNBO01000046">
    <property type="protein sequence ID" value="GHH80384.1"/>
    <property type="molecule type" value="Genomic_DNA"/>
</dbReference>
<name>A0A919GAI5_9ACTN</name>
<reference evidence="2" key="1">
    <citation type="journal article" date="2014" name="Int. J. Syst. Evol. Microbiol.">
        <title>Complete genome sequence of Corynebacterium casei LMG S-19264T (=DSM 44701T), isolated from a smear-ripened cheese.</title>
        <authorList>
            <consortium name="US DOE Joint Genome Institute (JGI-PGF)"/>
            <person name="Walter F."/>
            <person name="Albersmeier A."/>
            <person name="Kalinowski J."/>
            <person name="Ruckert C."/>
        </authorList>
    </citation>
    <scope>NUCLEOTIDE SEQUENCE</scope>
    <source>
        <strain evidence="2">JCM 4646</strain>
    </source>
</reference>
<organism evidence="2 3">
    <name type="scientific">Kitasatospora indigofera</name>
    <dbReference type="NCBI Taxonomy" id="67307"/>
    <lineage>
        <taxon>Bacteria</taxon>
        <taxon>Bacillati</taxon>
        <taxon>Actinomycetota</taxon>
        <taxon>Actinomycetes</taxon>
        <taxon>Kitasatosporales</taxon>
        <taxon>Streptomycetaceae</taxon>
        <taxon>Kitasatospora</taxon>
    </lineage>
</organism>
<proteinExistence type="predicted"/>
<evidence type="ECO:0000256" key="1">
    <source>
        <dbReference type="SAM" id="MobiDB-lite"/>
    </source>
</evidence>
<keyword evidence="3" id="KW-1185">Reference proteome</keyword>
<reference evidence="2" key="2">
    <citation type="submission" date="2020-09" db="EMBL/GenBank/DDBJ databases">
        <authorList>
            <person name="Sun Q."/>
            <person name="Ohkuma M."/>
        </authorList>
    </citation>
    <scope>NUCLEOTIDE SEQUENCE</scope>
    <source>
        <strain evidence="2">JCM 4646</strain>
    </source>
</reference>
<feature type="compositionally biased region" description="Basic and acidic residues" evidence="1">
    <location>
        <begin position="1"/>
        <end position="10"/>
    </location>
</feature>
<sequence>MTNEDPRPDRGTLPPARTVTALADRPQDQDLQLLVVRPGGLHPAGHAQAGA</sequence>
<feature type="region of interest" description="Disordered" evidence="1">
    <location>
        <begin position="1"/>
        <end position="26"/>
    </location>
</feature>
<dbReference type="RefSeq" id="WP_380277693.1">
    <property type="nucleotide sequence ID" value="NZ_JBHXTP010000143.1"/>
</dbReference>
<dbReference type="Proteomes" id="UP000617734">
    <property type="component" value="Unassembled WGS sequence"/>
</dbReference>
<evidence type="ECO:0000313" key="3">
    <source>
        <dbReference type="Proteomes" id="UP000617734"/>
    </source>
</evidence>
<accession>A0A919GAI5</accession>
<gene>
    <name evidence="2" type="ORF">GCM10018781_60490</name>
</gene>
<evidence type="ECO:0000313" key="2">
    <source>
        <dbReference type="EMBL" id="GHH80384.1"/>
    </source>
</evidence>
<comment type="caution">
    <text evidence="2">The sequence shown here is derived from an EMBL/GenBank/DDBJ whole genome shotgun (WGS) entry which is preliminary data.</text>
</comment>
<protein>
    <submittedName>
        <fullName evidence="2">Uncharacterized protein</fullName>
    </submittedName>
</protein>
<dbReference type="AlphaFoldDB" id="A0A919GAI5"/>